<name>A0ABN8IHD8_9NEOP</name>
<feature type="region of interest" description="Disordered" evidence="1">
    <location>
        <begin position="48"/>
        <end position="89"/>
    </location>
</feature>
<feature type="non-terminal residue" evidence="2">
    <location>
        <position position="119"/>
    </location>
</feature>
<evidence type="ECO:0000313" key="3">
    <source>
        <dbReference type="Proteomes" id="UP000837857"/>
    </source>
</evidence>
<evidence type="ECO:0000313" key="2">
    <source>
        <dbReference type="EMBL" id="CAH2055701.1"/>
    </source>
</evidence>
<reference evidence="2" key="1">
    <citation type="submission" date="2022-03" db="EMBL/GenBank/DDBJ databases">
        <authorList>
            <person name="Martin H S."/>
        </authorList>
    </citation>
    <scope>NUCLEOTIDE SEQUENCE</scope>
</reference>
<evidence type="ECO:0000256" key="1">
    <source>
        <dbReference type="SAM" id="MobiDB-lite"/>
    </source>
</evidence>
<sequence length="119" mass="12903">MKFTGSDILEARRDCYLMRFPRQMGNAWGVRFRASASAAEAGGCRGVITGGAGARLPTNRVTRDGKSPPRRTRTPSGGAREDKSKRKWKYQARSARGILMSAVKIVASLVGSFATDRAP</sequence>
<dbReference type="EMBL" id="OW152834">
    <property type="protein sequence ID" value="CAH2055701.1"/>
    <property type="molecule type" value="Genomic_DNA"/>
</dbReference>
<keyword evidence="3" id="KW-1185">Reference proteome</keyword>
<accession>A0ABN8IHD8</accession>
<organism evidence="2 3">
    <name type="scientific">Iphiclides podalirius</name>
    <name type="common">scarce swallowtail</name>
    <dbReference type="NCBI Taxonomy" id="110791"/>
    <lineage>
        <taxon>Eukaryota</taxon>
        <taxon>Metazoa</taxon>
        <taxon>Ecdysozoa</taxon>
        <taxon>Arthropoda</taxon>
        <taxon>Hexapoda</taxon>
        <taxon>Insecta</taxon>
        <taxon>Pterygota</taxon>
        <taxon>Neoptera</taxon>
        <taxon>Endopterygota</taxon>
        <taxon>Lepidoptera</taxon>
        <taxon>Glossata</taxon>
        <taxon>Ditrysia</taxon>
        <taxon>Papilionoidea</taxon>
        <taxon>Papilionidae</taxon>
        <taxon>Papilioninae</taxon>
        <taxon>Iphiclides</taxon>
    </lineage>
</organism>
<protein>
    <submittedName>
        <fullName evidence="2">Uncharacterized protein</fullName>
    </submittedName>
</protein>
<proteinExistence type="predicted"/>
<dbReference type="Proteomes" id="UP000837857">
    <property type="component" value="Chromosome 22"/>
</dbReference>
<gene>
    <name evidence="2" type="ORF">IPOD504_LOCUS9023</name>
</gene>